<dbReference type="SMART" id="SM01149">
    <property type="entry name" value="DUF1237"/>
    <property type="match status" value="1"/>
</dbReference>
<name>A0A7S1AN54_NOCSC</name>
<gene>
    <name evidence="2" type="ORF">NSCI0253_LOCUS34269</name>
</gene>
<evidence type="ECO:0000313" key="2">
    <source>
        <dbReference type="EMBL" id="CAD8859915.1"/>
    </source>
</evidence>
<dbReference type="EMBL" id="HBFQ01048007">
    <property type="protein sequence ID" value="CAD8859915.1"/>
    <property type="molecule type" value="Transcribed_RNA"/>
</dbReference>
<dbReference type="PANTHER" id="PTHR31047">
    <property type="entry name" value="MEIOTICALLY UP-REGULATED GENE 157 PROTEIN"/>
    <property type="match status" value="1"/>
</dbReference>
<protein>
    <submittedName>
        <fullName evidence="2">Uncharacterized protein</fullName>
    </submittedName>
</protein>
<dbReference type="InterPro" id="IPR008928">
    <property type="entry name" value="6-hairpin_glycosidase_sf"/>
</dbReference>
<feature type="region of interest" description="Disordered" evidence="1">
    <location>
        <begin position="502"/>
        <end position="521"/>
    </location>
</feature>
<dbReference type="InterPro" id="IPR012341">
    <property type="entry name" value="6hp_glycosidase-like_sf"/>
</dbReference>
<dbReference type="PANTHER" id="PTHR31047:SF0">
    <property type="entry name" value="MEIOTICALLY UP-REGULATED GENE 157 PROTEIN"/>
    <property type="match status" value="1"/>
</dbReference>
<organism evidence="2">
    <name type="scientific">Noctiluca scintillans</name>
    <name type="common">Sea sparkle</name>
    <name type="synonym">Red tide dinoflagellate</name>
    <dbReference type="NCBI Taxonomy" id="2966"/>
    <lineage>
        <taxon>Eukaryota</taxon>
        <taxon>Sar</taxon>
        <taxon>Alveolata</taxon>
        <taxon>Dinophyceae</taxon>
        <taxon>Noctilucales</taxon>
        <taxon>Noctilucaceae</taxon>
        <taxon>Noctiluca</taxon>
    </lineage>
</organism>
<dbReference type="Gene3D" id="1.50.10.10">
    <property type="match status" value="1"/>
</dbReference>
<proteinExistence type="predicted"/>
<accession>A0A7S1AN54</accession>
<dbReference type="Pfam" id="PF06824">
    <property type="entry name" value="Glyco_hydro_125"/>
    <property type="match status" value="1"/>
</dbReference>
<reference evidence="2" key="1">
    <citation type="submission" date="2021-01" db="EMBL/GenBank/DDBJ databases">
        <authorList>
            <person name="Corre E."/>
            <person name="Pelletier E."/>
            <person name="Niang G."/>
            <person name="Scheremetjew M."/>
            <person name="Finn R."/>
            <person name="Kale V."/>
            <person name="Holt S."/>
            <person name="Cochrane G."/>
            <person name="Meng A."/>
            <person name="Brown T."/>
            <person name="Cohen L."/>
        </authorList>
    </citation>
    <scope>NUCLEOTIDE SEQUENCE</scope>
</reference>
<evidence type="ECO:0000256" key="1">
    <source>
        <dbReference type="SAM" id="MobiDB-lite"/>
    </source>
</evidence>
<sequence length="521" mass="57471">MAQGPSLLPDEHSPMIRCIWPILPIFGSFCTALGLVDGIRLADRELDTVFRKAQRVCETDFFLTLETCVQPLDDGSTYVITGDIDAMWIRDSSATMIPYISLASGALASGGEASRFRNLVEGVLRRQAQFIRTDPYANSYTKAYGSTTDDRLNRGAYVFTGNYEVDSGAYFFRLLERVMTSFPDAKLITEAPIHGAAKILVAMYRQERHHFNDSQYVYPKWEPYELPGPSGAGLPAGYTGMVWGAFRPSDDAEHFGYLIPSNLFLASTLPSIVEYARGKWNDEALAQDAEDLRASIVEGVHKFGTRIVNSKEVYCYEVDGLGGCRLMDDANVPSLLSLPYLDPAMSVFKQDIYRSTRELILSSQNPWYFVGTAGKGIGSPHTGVDRIWPLSIIMEAITASNPNERHDAIALLMSLQVDNHGLTESFQKDNSSEITRAWFAWPDALFAELMISLKRCAPNVSTVTFPPSFPAPRTGPLAQLPASVNFYNADPTLLMREGVTLPEGFPGPTHTAAPTPADTVL</sequence>
<dbReference type="GO" id="GO:0005975">
    <property type="term" value="P:carbohydrate metabolic process"/>
    <property type="evidence" value="ECO:0007669"/>
    <property type="project" value="InterPro"/>
</dbReference>
<dbReference type="AlphaFoldDB" id="A0A7S1AN54"/>
<dbReference type="InterPro" id="IPR008313">
    <property type="entry name" value="GH125"/>
</dbReference>
<dbReference type="SUPFAM" id="SSF48208">
    <property type="entry name" value="Six-hairpin glycosidases"/>
    <property type="match status" value="1"/>
</dbReference>
<feature type="compositionally biased region" description="Low complexity" evidence="1">
    <location>
        <begin position="508"/>
        <end position="521"/>
    </location>
</feature>